<evidence type="ECO:0000313" key="4">
    <source>
        <dbReference type="Proteomes" id="UP000245998"/>
    </source>
</evidence>
<dbReference type="SUPFAM" id="SSF52096">
    <property type="entry name" value="ClpP/crotonase"/>
    <property type="match status" value="1"/>
</dbReference>
<dbReference type="PANTHER" id="PTHR11941">
    <property type="entry name" value="ENOYL-COA HYDRATASE-RELATED"/>
    <property type="match status" value="1"/>
</dbReference>
<dbReference type="OrthoDB" id="2862111at2"/>
<protein>
    <recommendedName>
        <fullName evidence="5">Enoyl-CoA hydratase/isomerase family protein</fullName>
    </recommendedName>
</protein>
<dbReference type="CDD" id="cd06558">
    <property type="entry name" value="crotonase-like"/>
    <property type="match status" value="1"/>
</dbReference>
<accession>A0A2U1JS69</accession>
<comment type="similarity">
    <text evidence="1 2">Belongs to the enoyl-CoA hydratase/isomerase family.</text>
</comment>
<evidence type="ECO:0008006" key="5">
    <source>
        <dbReference type="Google" id="ProtNLM"/>
    </source>
</evidence>
<dbReference type="Gene3D" id="3.90.226.10">
    <property type="entry name" value="2-enoyl-CoA Hydratase, Chain A, domain 1"/>
    <property type="match status" value="1"/>
</dbReference>
<dbReference type="Proteomes" id="UP000245998">
    <property type="component" value="Unassembled WGS sequence"/>
</dbReference>
<name>A0A2U1JS69_9BACI</name>
<evidence type="ECO:0000256" key="2">
    <source>
        <dbReference type="RuleBase" id="RU003707"/>
    </source>
</evidence>
<reference evidence="3 4" key="1">
    <citation type="submission" date="2018-04" db="EMBL/GenBank/DDBJ databases">
        <title>Camelliibacillus theae gen. nov., sp. nov., isolated from Pu'er tea.</title>
        <authorList>
            <person name="Niu L."/>
        </authorList>
    </citation>
    <scope>NUCLEOTIDE SEQUENCE [LARGE SCALE GENOMIC DNA]</scope>
    <source>
        <strain evidence="3 4">T8</strain>
    </source>
</reference>
<dbReference type="AlphaFoldDB" id="A0A2U1JS69"/>
<dbReference type="PANTHER" id="PTHR11941:SF54">
    <property type="entry name" value="ENOYL-COA HYDRATASE, MITOCHONDRIAL"/>
    <property type="match status" value="1"/>
</dbReference>
<dbReference type="PROSITE" id="PS00166">
    <property type="entry name" value="ENOYL_COA_HYDRATASE"/>
    <property type="match status" value="1"/>
</dbReference>
<dbReference type="GO" id="GO:0006635">
    <property type="term" value="P:fatty acid beta-oxidation"/>
    <property type="evidence" value="ECO:0007669"/>
    <property type="project" value="TreeGrafter"/>
</dbReference>
<evidence type="ECO:0000256" key="1">
    <source>
        <dbReference type="ARBA" id="ARBA00005254"/>
    </source>
</evidence>
<dbReference type="InterPro" id="IPR018376">
    <property type="entry name" value="Enoyl-CoA_hyd/isom_CS"/>
</dbReference>
<dbReference type="EMBL" id="QCZG01000048">
    <property type="protein sequence ID" value="PWA07713.1"/>
    <property type="molecule type" value="Genomic_DNA"/>
</dbReference>
<comment type="caution">
    <text evidence="3">The sequence shown here is derived from an EMBL/GenBank/DDBJ whole genome shotgun (WGS) entry which is preliminary data.</text>
</comment>
<evidence type="ECO:0000313" key="3">
    <source>
        <dbReference type="EMBL" id="PWA07713.1"/>
    </source>
</evidence>
<dbReference type="Pfam" id="PF00378">
    <property type="entry name" value="ECH_1"/>
    <property type="match status" value="1"/>
</dbReference>
<dbReference type="GO" id="GO:0003824">
    <property type="term" value="F:catalytic activity"/>
    <property type="evidence" value="ECO:0007669"/>
    <property type="project" value="InterPro"/>
</dbReference>
<sequence length="262" mass="29035">MEDRNMEESSIIIQEYGENGTIFVLTLNRSKQLNAINKSLLAELRYELKKISSKKNLGGLIIKSAITKAFCAGIDVAYVQSLSNVEAAAFFAELAVTFEEISHFPCPTVAAVNGYAFGAGADLALACDIRVAGRSTRFRFPGPQFGVILGTHRLVNEAGASLARKIALTNELIDADTALQYHLVHDIAEDEFILDTAVEWMKKLTRISAHTYAGICEICDSLETDADKTQLKTPIEYARYSIEQGNFNERLTQYIEELKKKK</sequence>
<proteinExistence type="inferred from homology"/>
<organism evidence="3 4">
    <name type="scientific">Pueribacillus theae</name>
    <dbReference type="NCBI Taxonomy" id="2171751"/>
    <lineage>
        <taxon>Bacteria</taxon>
        <taxon>Bacillati</taxon>
        <taxon>Bacillota</taxon>
        <taxon>Bacilli</taxon>
        <taxon>Bacillales</taxon>
        <taxon>Bacillaceae</taxon>
        <taxon>Pueribacillus</taxon>
    </lineage>
</organism>
<keyword evidence="4" id="KW-1185">Reference proteome</keyword>
<dbReference type="InterPro" id="IPR029045">
    <property type="entry name" value="ClpP/crotonase-like_dom_sf"/>
</dbReference>
<dbReference type="InterPro" id="IPR001753">
    <property type="entry name" value="Enoyl-CoA_hydra/iso"/>
</dbReference>
<gene>
    <name evidence="3" type="ORF">DCC39_16385</name>
</gene>